<accession>A0A2M7T7Z1</accession>
<evidence type="ECO:0000313" key="2">
    <source>
        <dbReference type="Proteomes" id="UP000230956"/>
    </source>
</evidence>
<dbReference type="Proteomes" id="UP000230956">
    <property type="component" value="Unassembled WGS sequence"/>
</dbReference>
<dbReference type="EMBL" id="PFNG01000134">
    <property type="protein sequence ID" value="PIZ38922.1"/>
    <property type="molecule type" value="Genomic_DNA"/>
</dbReference>
<sequence length="61" mass="6566">MFKAGLKRVLGPGFCITSFFDNVANLLTSNIDADLIVLDDKASKDLALLKKGPTLPFLNLA</sequence>
<evidence type="ECO:0000313" key="1">
    <source>
        <dbReference type="EMBL" id="PIZ38922.1"/>
    </source>
</evidence>
<reference evidence="2" key="1">
    <citation type="submission" date="2017-09" db="EMBL/GenBank/DDBJ databases">
        <title>Depth-based differentiation of microbial function through sediment-hosted aquifers and enrichment of novel symbionts in the deep terrestrial subsurface.</title>
        <authorList>
            <person name="Probst A.J."/>
            <person name="Ladd B."/>
            <person name="Jarett J.K."/>
            <person name="Geller-Mcgrath D.E."/>
            <person name="Sieber C.M.K."/>
            <person name="Emerson J.B."/>
            <person name="Anantharaman K."/>
            <person name="Thomas B.C."/>
            <person name="Malmstrom R."/>
            <person name="Stieglmeier M."/>
            <person name="Klingl A."/>
            <person name="Woyke T."/>
            <person name="Ryan C.M."/>
            <person name="Banfield J.F."/>
        </authorList>
    </citation>
    <scope>NUCLEOTIDE SEQUENCE [LARGE SCALE GENOMIC DNA]</scope>
</reference>
<proteinExistence type="predicted"/>
<dbReference type="AlphaFoldDB" id="A0A2M7T7Z1"/>
<gene>
    <name evidence="1" type="ORF">COY37_05650</name>
</gene>
<organism evidence="1 2">
    <name type="scientific">Candidatus Aquicultor secundus</name>
    <dbReference type="NCBI Taxonomy" id="1973895"/>
    <lineage>
        <taxon>Bacteria</taxon>
        <taxon>Bacillati</taxon>
        <taxon>Actinomycetota</taxon>
        <taxon>Candidatus Aquicultoria</taxon>
        <taxon>Candidatus Aquicultorales</taxon>
        <taxon>Candidatus Aquicultoraceae</taxon>
        <taxon>Candidatus Aquicultor</taxon>
    </lineage>
</organism>
<name>A0A2M7T7Z1_9ACTN</name>
<protein>
    <submittedName>
        <fullName evidence="1">Uncharacterized protein</fullName>
    </submittedName>
</protein>
<comment type="caution">
    <text evidence="1">The sequence shown here is derived from an EMBL/GenBank/DDBJ whole genome shotgun (WGS) entry which is preliminary data.</text>
</comment>